<comment type="caution">
    <text evidence="1">The sequence shown here is derived from an EMBL/GenBank/DDBJ whole genome shotgun (WGS) entry which is preliminary data.</text>
</comment>
<organism evidence="1 2">
    <name type="scientific">Blautia hansenii DSM 20583</name>
    <dbReference type="NCBI Taxonomy" id="537007"/>
    <lineage>
        <taxon>Bacteria</taxon>
        <taxon>Bacillati</taxon>
        <taxon>Bacillota</taxon>
        <taxon>Clostridia</taxon>
        <taxon>Lachnospirales</taxon>
        <taxon>Lachnospiraceae</taxon>
        <taxon>Blautia</taxon>
    </lineage>
</organism>
<dbReference type="eggNOG" id="COG0827">
    <property type="taxonomic scope" value="Bacteria"/>
</dbReference>
<dbReference type="KEGG" id="bhan:CGC63_09200"/>
<dbReference type="Proteomes" id="UP000003755">
    <property type="component" value="Unassembled WGS sequence"/>
</dbReference>
<dbReference type="EMBL" id="ABYU02000016">
    <property type="protein sequence ID" value="EEX21881.1"/>
    <property type="molecule type" value="Genomic_DNA"/>
</dbReference>
<dbReference type="AlphaFoldDB" id="C9L7Y6"/>
<proteinExistence type="predicted"/>
<protein>
    <submittedName>
        <fullName evidence="1">Uncharacterized protein</fullName>
    </submittedName>
</protein>
<dbReference type="GO" id="GO:0003676">
    <property type="term" value="F:nucleic acid binding"/>
    <property type="evidence" value="ECO:0007669"/>
    <property type="project" value="InterPro"/>
</dbReference>
<evidence type="ECO:0000313" key="1">
    <source>
        <dbReference type="EMBL" id="EEX21881.1"/>
    </source>
</evidence>
<name>C9L7Y6_BLAHA</name>
<dbReference type="GO" id="GO:0032259">
    <property type="term" value="P:methylation"/>
    <property type="evidence" value="ECO:0007669"/>
    <property type="project" value="InterPro"/>
</dbReference>
<dbReference type="STRING" id="537007.BLAHAN_05509"/>
<dbReference type="SUPFAM" id="SSF53335">
    <property type="entry name" value="S-adenosyl-L-methionine-dependent methyltransferases"/>
    <property type="match status" value="1"/>
</dbReference>
<gene>
    <name evidence="1" type="ORF">BLAHAN_05509</name>
</gene>
<dbReference type="PROSITE" id="PS00092">
    <property type="entry name" value="N6_MTASE"/>
    <property type="match status" value="1"/>
</dbReference>
<dbReference type="RefSeq" id="WP_003020768.1">
    <property type="nucleotide sequence ID" value="NZ_CP022413.2"/>
</dbReference>
<dbReference type="GO" id="GO:0008168">
    <property type="term" value="F:methyltransferase activity"/>
    <property type="evidence" value="ECO:0007669"/>
    <property type="project" value="InterPro"/>
</dbReference>
<reference evidence="1" key="1">
    <citation type="submission" date="2009-09" db="EMBL/GenBank/DDBJ databases">
        <authorList>
            <person name="Weinstock G."/>
            <person name="Sodergren E."/>
            <person name="Clifton S."/>
            <person name="Fulton L."/>
            <person name="Fulton B."/>
            <person name="Courtney L."/>
            <person name="Fronick C."/>
            <person name="Harrison M."/>
            <person name="Strong C."/>
            <person name="Farmer C."/>
            <person name="Delahaunty K."/>
            <person name="Markovic C."/>
            <person name="Hall O."/>
            <person name="Minx P."/>
            <person name="Tomlinson C."/>
            <person name="Mitreva M."/>
            <person name="Nelson J."/>
            <person name="Hou S."/>
            <person name="Wollam A."/>
            <person name="Pepin K.H."/>
            <person name="Johnson M."/>
            <person name="Bhonagiri V."/>
            <person name="Nash W.E."/>
            <person name="Warren W."/>
            <person name="Chinwalla A."/>
            <person name="Mardis E.R."/>
            <person name="Wilson R.K."/>
        </authorList>
    </citation>
    <scope>NUCLEOTIDE SEQUENCE [LARGE SCALE GENOMIC DNA]</scope>
    <source>
        <strain evidence="1">DSM 20583</strain>
    </source>
</reference>
<sequence>MSDNKTLNGSNITGRKRNDEFDFYETPKWATEKVIEALLTDGLINKYEEIYEPCVGAGAISDVLQIYGFENLKCSDIQTEEYIKGNKGVDVYDIEDNVCDVVFTNPPYNLMTLKENKGGSLLKEFLRISRHKVILLLNIFFLSSKERKQLLEESHLRHLYIHSDRVTMFPYGEEKPKNGGTKMYAWFVWDKDYDGKPTLSWI</sequence>
<evidence type="ECO:0000313" key="2">
    <source>
        <dbReference type="Proteomes" id="UP000003755"/>
    </source>
</evidence>
<dbReference type="InterPro" id="IPR002052">
    <property type="entry name" value="DNA_methylase_N6_adenine_CS"/>
</dbReference>
<dbReference type="HOGENOM" id="CLU_094523_1_0_9"/>
<keyword evidence="2" id="KW-1185">Reference proteome</keyword>
<accession>C9L7Y6</accession>
<dbReference type="InterPro" id="IPR029063">
    <property type="entry name" value="SAM-dependent_MTases_sf"/>
</dbReference>